<sequence>MPDAWSLIVGIITKQAEVVKAGFIARRTDKRWGRWWNLGWRPRSERPPLAEPVTWSGSQVTLGYAHGPRPLAVKTLVGGERLIS</sequence>
<proteinExistence type="predicted"/>
<dbReference type="EMBL" id="BGZK01000903">
    <property type="protein sequence ID" value="GBP64619.1"/>
    <property type="molecule type" value="Genomic_DNA"/>
</dbReference>
<reference evidence="1 2" key="1">
    <citation type="journal article" date="2019" name="Commun. Biol.">
        <title>The bagworm genome reveals a unique fibroin gene that provides high tensile strength.</title>
        <authorList>
            <person name="Kono N."/>
            <person name="Nakamura H."/>
            <person name="Ohtoshi R."/>
            <person name="Tomita M."/>
            <person name="Numata K."/>
            <person name="Arakawa K."/>
        </authorList>
    </citation>
    <scope>NUCLEOTIDE SEQUENCE [LARGE SCALE GENOMIC DNA]</scope>
</reference>
<accession>A0A4C1XR27</accession>
<protein>
    <submittedName>
        <fullName evidence="1">Uncharacterized protein</fullName>
    </submittedName>
</protein>
<gene>
    <name evidence="1" type="ORF">EVAR_46548_1</name>
</gene>
<organism evidence="1 2">
    <name type="scientific">Eumeta variegata</name>
    <name type="common">Bagworm moth</name>
    <name type="synonym">Eumeta japonica</name>
    <dbReference type="NCBI Taxonomy" id="151549"/>
    <lineage>
        <taxon>Eukaryota</taxon>
        <taxon>Metazoa</taxon>
        <taxon>Ecdysozoa</taxon>
        <taxon>Arthropoda</taxon>
        <taxon>Hexapoda</taxon>
        <taxon>Insecta</taxon>
        <taxon>Pterygota</taxon>
        <taxon>Neoptera</taxon>
        <taxon>Endopterygota</taxon>
        <taxon>Lepidoptera</taxon>
        <taxon>Glossata</taxon>
        <taxon>Ditrysia</taxon>
        <taxon>Tineoidea</taxon>
        <taxon>Psychidae</taxon>
        <taxon>Oiketicinae</taxon>
        <taxon>Eumeta</taxon>
    </lineage>
</organism>
<keyword evidence="2" id="KW-1185">Reference proteome</keyword>
<dbReference type="Proteomes" id="UP000299102">
    <property type="component" value="Unassembled WGS sequence"/>
</dbReference>
<evidence type="ECO:0000313" key="1">
    <source>
        <dbReference type="EMBL" id="GBP64619.1"/>
    </source>
</evidence>
<name>A0A4C1XR27_EUMVA</name>
<comment type="caution">
    <text evidence="1">The sequence shown here is derived from an EMBL/GenBank/DDBJ whole genome shotgun (WGS) entry which is preliminary data.</text>
</comment>
<evidence type="ECO:0000313" key="2">
    <source>
        <dbReference type="Proteomes" id="UP000299102"/>
    </source>
</evidence>
<dbReference type="AlphaFoldDB" id="A0A4C1XR27"/>